<dbReference type="RefSeq" id="WP_369746099.1">
    <property type="nucleotide sequence ID" value="NZ_CP165735.1"/>
</dbReference>
<proteinExistence type="predicted"/>
<sequence>MSLGTLAGTSGPGADPAPGEERSTWAALKLAARWGLDTRIGLEDTLLLPHGERAEGNAELIAAAKNLLAA</sequence>
<dbReference type="Gene3D" id="3.20.20.70">
    <property type="entry name" value="Aldolase class I"/>
    <property type="match status" value="1"/>
</dbReference>
<reference evidence="2" key="1">
    <citation type="submission" date="2024-07" db="EMBL/GenBank/DDBJ databases">
        <authorList>
            <person name="Li J."/>
            <person name="Wei H."/>
            <person name="Ma J."/>
        </authorList>
    </citation>
    <scope>NUCLEOTIDE SEQUENCE</scope>
    <source>
        <strain evidence="2">AMU7</strain>
    </source>
</reference>
<dbReference type="AlphaFoldDB" id="A0AB39YSD9"/>
<gene>
    <name evidence="2" type="ORF">ABQM86_05365</name>
</gene>
<name>A0AB39YSD9_9MICC</name>
<evidence type="ECO:0000256" key="1">
    <source>
        <dbReference type="SAM" id="MobiDB-lite"/>
    </source>
</evidence>
<dbReference type="Pfam" id="PF05853">
    <property type="entry name" value="BKACE"/>
    <property type="match status" value="1"/>
</dbReference>
<dbReference type="EMBL" id="CP165735">
    <property type="protein sequence ID" value="XDV72595.1"/>
    <property type="molecule type" value="Genomic_DNA"/>
</dbReference>
<feature type="region of interest" description="Disordered" evidence="1">
    <location>
        <begin position="1"/>
        <end position="22"/>
    </location>
</feature>
<dbReference type="InterPro" id="IPR013785">
    <property type="entry name" value="Aldolase_TIM"/>
</dbReference>
<accession>A0AB39YSD9</accession>
<protein>
    <submittedName>
        <fullName evidence="2">3-keto-5-aminohexanoate cleavage protein</fullName>
    </submittedName>
</protein>
<evidence type="ECO:0000313" key="2">
    <source>
        <dbReference type="EMBL" id="XDV72595.1"/>
    </source>
</evidence>
<dbReference type="InterPro" id="IPR008567">
    <property type="entry name" value="BKACE"/>
</dbReference>
<organism evidence="2">
    <name type="scientific">Paenarthrobacter sp. AMU7</name>
    <dbReference type="NCBI Taxonomy" id="3162492"/>
    <lineage>
        <taxon>Bacteria</taxon>
        <taxon>Bacillati</taxon>
        <taxon>Actinomycetota</taxon>
        <taxon>Actinomycetes</taxon>
        <taxon>Micrococcales</taxon>
        <taxon>Micrococcaceae</taxon>
        <taxon>Paenarthrobacter</taxon>
    </lineage>
</organism>
<dbReference type="GO" id="GO:0043720">
    <property type="term" value="F:3-keto-5-aminohexanoate cleavage activity"/>
    <property type="evidence" value="ECO:0007669"/>
    <property type="project" value="InterPro"/>
</dbReference>